<dbReference type="AlphaFoldDB" id="A0A9W8Q8Z6"/>
<evidence type="ECO:0000313" key="2">
    <source>
        <dbReference type="Proteomes" id="UP001144673"/>
    </source>
</evidence>
<name>A0A9W8Q8Z6_AKAMU</name>
<dbReference type="EMBL" id="JAJHUN010000010">
    <property type="protein sequence ID" value="KAJ4148031.1"/>
    <property type="molecule type" value="Genomic_DNA"/>
</dbReference>
<keyword evidence="2" id="KW-1185">Reference proteome</keyword>
<accession>A0A9W8Q8Z6</accession>
<dbReference type="Proteomes" id="UP001144673">
    <property type="component" value="Chromosome 3"/>
</dbReference>
<organism evidence="1 2">
    <name type="scientific">Akanthomyces muscarius</name>
    <name type="common">Entomopathogenic fungus</name>
    <name type="synonym">Lecanicillium muscarium</name>
    <dbReference type="NCBI Taxonomy" id="2231603"/>
    <lineage>
        <taxon>Eukaryota</taxon>
        <taxon>Fungi</taxon>
        <taxon>Dikarya</taxon>
        <taxon>Ascomycota</taxon>
        <taxon>Pezizomycotina</taxon>
        <taxon>Sordariomycetes</taxon>
        <taxon>Hypocreomycetidae</taxon>
        <taxon>Hypocreales</taxon>
        <taxon>Cordycipitaceae</taxon>
        <taxon>Akanthomyces</taxon>
    </lineage>
</organism>
<comment type="caution">
    <text evidence="1">The sequence shown here is derived from an EMBL/GenBank/DDBJ whole genome shotgun (WGS) entry which is preliminary data.</text>
</comment>
<gene>
    <name evidence="1" type="ORF">LMH87_002520</name>
</gene>
<dbReference type="GeneID" id="80889679"/>
<dbReference type="RefSeq" id="XP_056050972.1">
    <property type="nucleotide sequence ID" value="XM_056193989.1"/>
</dbReference>
<reference evidence="1" key="1">
    <citation type="journal article" date="2023" name="Access Microbiol">
        <title>De-novo genome assembly for Akanthomyces muscarius, a biocontrol agent of insect agricultural pests.</title>
        <authorList>
            <person name="Erdos Z."/>
            <person name="Studholme D.J."/>
            <person name="Raymond B."/>
            <person name="Sharma M."/>
        </authorList>
    </citation>
    <scope>NUCLEOTIDE SEQUENCE</scope>
    <source>
        <strain evidence="1">Ve6</strain>
    </source>
</reference>
<proteinExistence type="predicted"/>
<protein>
    <submittedName>
        <fullName evidence="1">Uncharacterized protein</fullName>
    </submittedName>
</protein>
<dbReference type="KEGG" id="amus:LMH87_002520"/>
<sequence>MPEHRGYTDAEHWRAANRDAKRTDIPASGIMSEKVEDYMAASYQKQGTYNKVFLFYLGSVSQSPLPQWRNMSIIIVHRRLIPPTGHRGAAGGLRCHVSGLDGQCHISQPVVALRTYHNYSIAA</sequence>
<evidence type="ECO:0000313" key="1">
    <source>
        <dbReference type="EMBL" id="KAJ4148031.1"/>
    </source>
</evidence>